<sequence length="182" mass="20560">MPSTTTGVPPTALLKRSWEHWTEYAFKSTSEPVAFRRPRPMRQVAYKGRGIAHLNRRPSEGNNRCTKLPWGFMTLQQGRCHPLSNDNVVVECVCAGPATLTLPPGASLYRAFPRVPPTPRRAAASTVEPRPINNHEQYNSRISEHIDCPEEKGNNTKNTIFQEMQTKLSNLLIIIVIFKLKL</sequence>
<accession>A0A7R9JDT5</accession>
<proteinExistence type="predicted"/>
<evidence type="ECO:0000313" key="1">
    <source>
        <dbReference type="EMBL" id="CAD7577343.1"/>
    </source>
</evidence>
<dbReference type="AlphaFoldDB" id="A0A7R9JDT5"/>
<gene>
    <name evidence="1" type="ORF">TCMB3V08_LOCUS9895</name>
</gene>
<organism evidence="1">
    <name type="scientific">Timema californicum</name>
    <name type="common">California timema</name>
    <name type="synonym">Walking stick</name>
    <dbReference type="NCBI Taxonomy" id="61474"/>
    <lineage>
        <taxon>Eukaryota</taxon>
        <taxon>Metazoa</taxon>
        <taxon>Ecdysozoa</taxon>
        <taxon>Arthropoda</taxon>
        <taxon>Hexapoda</taxon>
        <taxon>Insecta</taxon>
        <taxon>Pterygota</taxon>
        <taxon>Neoptera</taxon>
        <taxon>Polyneoptera</taxon>
        <taxon>Phasmatodea</taxon>
        <taxon>Timematodea</taxon>
        <taxon>Timematoidea</taxon>
        <taxon>Timematidae</taxon>
        <taxon>Timema</taxon>
    </lineage>
</organism>
<dbReference type="EMBL" id="OE185467">
    <property type="protein sequence ID" value="CAD7577343.1"/>
    <property type="molecule type" value="Genomic_DNA"/>
</dbReference>
<name>A0A7R9JDT5_TIMCA</name>
<reference evidence="1" key="1">
    <citation type="submission" date="2020-11" db="EMBL/GenBank/DDBJ databases">
        <authorList>
            <person name="Tran Van P."/>
        </authorList>
    </citation>
    <scope>NUCLEOTIDE SEQUENCE</scope>
</reference>
<protein>
    <submittedName>
        <fullName evidence="1">(California timema) hypothetical protein</fullName>
    </submittedName>
</protein>